<sequence length="407" mass="46078">MSLLEIIIKASSEPGRTDYESGYPIVLDSVPVFKSLKPENKDPIDQILVRRVNGFEISQPDNERIELGQKFFKELRRKLKNTKGFSKEEFLQMFNAFLINTWEKFKKEKEELSVGKDRSGEGYTVKLVEKIGSLIGRDVRGLVLECCVVLELWDALKALIVNTLVEHSCVSNLINNLIEKSKSDLIVLCIKHLPDIQGYDLLCILKYFLCPSKEAYANMVSIRKEWESQASLAIDKVSDKSLHGMKVTIEKDASLLLMVAYDGFSVSELCLHYLIASKNVDEVILASCISRLNGSEIRSLIQYLNKWLKKYDRFPQVHPCPEASSLLGLKVCEWIPTLEDIVKCFGLVVDEHFSSILLHPEFHEDMKSIEEVASSLADEARWCGSMANLVESLKRDHRGVPATGNSC</sequence>
<keyword evidence="2" id="KW-1185">Reference proteome</keyword>
<reference evidence="1" key="1">
    <citation type="submission" date="2023-03" db="EMBL/GenBank/DDBJ databases">
        <authorList>
            <person name="Julca I."/>
        </authorList>
    </citation>
    <scope>NUCLEOTIDE SEQUENCE</scope>
</reference>
<evidence type="ECO:0000313" key="1">
    <source>
        <dbReference type="EMBL" id="CAI9112265.1"/>
    </source>
</evidence>
<accession>A0AAV1DWP5</accession>
<name>A0AAV1DWP5_OLDCO</name>
<dbReference type="PANTHER" id="PTHR37181">
    <property type="entry name" value="F6A14.6 PROTEIN"/>
    <property type="match status" value="1"/>
</dbReference>
<proteinExistence type="predicted"/>
<dbReference type="AlphaFoldDB" id="A0AAV1DWP5"/>
<dbReference type="EMBL" id="OX459124">
    <property type="protein sequence ID" value="CAI9112265.1"/>
    <property type="molecule type" value="Genomic_DNA"/>
</dbReference>
<protein>
    <submittedName>
        <fullName evidence="1">OLC1v1012685C1</fullName>
    </submittedName>
</protein>
<dbReference type="PANTHER" id="PTHR37181:SF1">
    <property type="entry name" value="F6A14.6 PROTEIN"/>
    <property type="match status" value="1"/>
</dbReference>
<gene>
    <name evidence="1" type="ORF">OLC1_LOCUS19495</name>
</gene>
<dbReference type="Proteomes" id="UP001161247">
    <property type="component" value="Chromosome 7"/>
</dbReference>
<evidence type="ECO:0000313" key="2">
    <source>
        <dbReference type="Proteomes" id="UP001161247"/>
    </source>
</evidence>
<organism evidence="1 2">
    <name type="scientific">Oldenlandia corymbosa var. corymbosa</name>
    <dbReference type="NCBI Taxonomy" id="529605"/>
    <lineage>
        <taxon>Eukaryota</taxon>
        <taxon>Viridiplantae</taxon>
        <taxon>Streptophyta</taxon>
        <taxon>Embryophyta</taxon>
        <taxon>Tracheophyta</taxon>
        <taxon>Spermatophyta</taxon>
        <taxon>Magnoliopsida</taxon>
        <taxon>eudicotyledons</taxon>
        <taxon>Gunneridae</taxon>
        <taxon>Pentapetalae</taxon>
        <taxon>asterids</taxon>
        <taxon>lamiids</taxon>
        <taxon>Gentianales</taxon>
        <taxon>Rubiaceae</taxon>
        <taxon>Rubioideae</taxon>
        <taxon>Spermacoceae</taxon>
        <taxon>Hedyotis-Oldenlandia complex</taxon>
        <taxon>Oldenlandia</taxon>
    </lineage>
</organism>